<evidence type="ECO:0000256" key="7">
    <source>
        <dbReference type="ARBA" id="ARBA00022605"/>
    </source>
</evidence>
<keyword evidence="8 15" id="KW-0791">Threonine biosynthesis</keyword>
<evidence type="ECO:0000256" key="15">
    <source>
        <dbReference type="HAMAP-Rule" id="MF_02121"/>
    </source>
</evidence>
<proteinExistence type="inferred from homology"/>
<dbReference type="UniPathway" id="UPA00051">
    <property type="reaction ID" value="UER00464"/>
</dbReference>
<dbReference type="InterPro" id="IPR036291">
    <property type="entry name" value="NAD(P)-bd_dom_sf"/>
</dbReference>
<dbReference type="CDD" id="cd02316">
    <property type="entry name" value="VcASADH2_like_N"/>
    <property type="match status" value="1"/>
</dbReference>
<keyword evidence="19" id="KW-1185">Reference proteome</keyword>
<dbReference type="HAMAP" id="MF_02121">
    <property type="entry name" value="ASADH"/>
    <property type="match status" value="1"/>
</dbReference>
<comment type="similarity">
    <text evidence="4 15">Belongs to the aspartate-semialdehyde dehydrogenase family.</text>
</comment>
<evidence type="ECO:0000256" key="16">
    <source>
        <dbReference type="PIRSR" id="PIRSR000148-1"/>
    </source>
</evidence>
<dbReference type="PIRSF" id="PIRSF000148">
    <property type="entry name" value="ASA_dh"/>
    <property type="match status" value="1"/>
</dbReference>
<comment type="pathway">
    <text evidence="1 15">Amino-acid biosynthesis; L-methionine biosynthesis via de novo pathway; L-homoserine from L-aspartate: step 2/3.</text>
</comment>
<dbReference type="SUPFAM" id="SSF51735">
    <property type="entry name" value="NAD(P)-binding Rossmann-fold domains"/>
    <property type="match status" value="1"/>
</dbReference>
<dbReference type="Pfam" id="PF01118">
    <property type="entry name" value="Semialdhyde_dh"/>
    <property type="match status" value="1"/>
</dbReference>
<dbReference type="InterPro" id="IPR012280">
    <property type="entry name" value="Semialdhyde_DH_dimer_dom"/>
</dbReference>
<accession>A0A5J5HTY2</accession>
<evidence type="ECO:0000256" key="6">
    <source>
        <dbReference type="ARBA" id="ARBA00013120"/>
    </source>
</evidence>
<evidence type="ECO:0000256" key="1">
    <source>
        <dbReference type="ARBA" id="ARBA00005021"/>
    </source>
</evidence>
<dbReference type="RefSeq" id="WP_150439479.1">
    <property type="nucleotide sequence ID" value="NZ_VYKL01000015.1"/>
</dbReference>
<dbReference type="PANTHER" id="PTHR46278">
    <property type="entry name" value="DEHYDROGENASE, PUTATIVE-RELATED"/>
    <property type="match status" value="1"/>
</dbReference>
<evidence type="ECO:0000256" key="10">
    <source>
        <dbReference type="ARBA" id="ARBA00022915"/>
    </source>
</evidence>
<keyword evidence="7 15" id="KW-0028">Amino-acid biosynthesis</keyword>
<evidence type="ECO:0000256" key="4">
    <source>
        <dbReference type="ARBA" id="ARBA00010584"/>
    </source>
</evidence>
<reference evidence="18 19" key="1">
    <citation type="submission" date="2019-09" db="EMBL/GenBank/DDBJ databases">
        <title>Whole genome sequences of isolates from the Mars Exploration Rovers.</title>
        <authorList>
            <person name="Seuylemezian A."/>
            <person name="Vaishampayan P."/>
        </authorList>
    </citation>
    <scope>NUCLEOTIDE SEQUENCE [LARGE SCALE GENOMIC DNA]</scope>
    <source>
        <strain evidence="18 19">MER_TA_151</strain>
    </source>
</reference>
<dbReference type="EC" id="1.2.1.11" evidence="6 15"/>
<dbReference type="GO" id="GO:0046983">
    <property type="term" value="F:protein dimerization activity"/>
    <property type="evidence" value="ECO:0007669"/>
    <property type="project" value="InterPro"/>
</dbReference>
<feature type="domain" description="Semialdehyde dehydrogenase NAD-binding" evidence="17">
    <location>
        <begin position="8"/>
        <end position="123"/>
    </location>
</feature>
<dbReference type="Gene3D" id="3.40.50.720">
    <property type="entry name" value="NAD(P)-binding Rossmann-like Domain"/>
    <property type="match status" value="1"/>
</dbReference>
<keyword evidence="12 15" id="KW-0457">Lysine biosynthesis</keyword>
<evidence type="ECO:0000256" key="2">
    <source>
        <dbReference type="ARBA" id="ARBA00005076"/>
    </source>
</evidence>
<comment type="caution">
    <text evidence="15">Lacks conserved residue(s) required for the propagation of feature annotation.</text>
</comment>
<evidence type="ECO:0000313" key="18">
    <source>
        <dbReference type="EMBL" id="KAA9025825.1"/>
    </source>
</evidence>
<dbReference type="EMBL" id="VYKL01000015">
    <property type="protein sequence ID" value="KAA9025825.1"/>
    <property type="molecule type" value="Genomic_DNA"/>
</dbReference>
<dbReference type="SUPFAM" id="SSF55347">
    <property type="entry name" value="Glyceraldehyde-3-phosphate dehydrogenase-like, C-terminal domain"/>
    <property type="match status" value="1"/>
</dbReference>
<keyword evidence="13 15" id="KW-0486">Methionine biosynthesis</keyword>
<comment type="function">
    <text evidence="15">Catalyzes the NADPH-dependent formation of L-aspartate-semialdehyde (L-ASA) by the reductive dephosphorylation of L-aspartyl-4-phosphate.</text>
</comment>
<evidence type="ECO:0000256" key="12">
    <source>
        <dbReference type="ARBA" id="ARBA00023154"/>
    </source>
</evidence>
<comment type="subunit">
    <text evidence="5 15">Homodimer.</text>
</comment>
<comment type="catalytic activity">
    <reaction evidence="14 15">
        <text>L-aspartate 4-semialdehyde + phosphate + NADP(+) = 4-phospho-L-aspartate + NADPH + H(+)</text>
        <dbReference type="Rhea" id="RHEA:24284"/>
        <dbReference type="ChEBI" id="CHEBI:15378"/>
        <dbReference type="ChEBI" id="CHEBI:43474"/>
        <dbReference type="ChEBI" id="CHEBI:57535"/>
        <dbReference type="ChEBI" id="CHEBI:57783"/>
        <dbReference type="ChEBI" id="CHEBI:58349"/>
        <dbReference type="ChEBI" id="CHEBI:537519"/>
        <dbReference type="EC" id="1.2.1.11"/>
    </reaction>
</comment>
<dbReference type="AlphaFoldDB" id="A0A5J5HTY2"/>
<dbReference type="GO" id="GO:0051287">
    <property type="term" value="F:NAD binding"/>
    <property type="evidence" value="ECO:0007669"/>
    <property type="project" value="InterPro"/>
</dbReference>
<feature type="binding site" evidence="15">
    <location>
        <begin position="43"/>
        <end position="44"/>
    </location>
    <ligand>
        <name>NADP(+)</name>
        <dbReference type="ChEBI" id="CHEBI:58349"/>
    </ligand>
</feature>
<dbReference type="PROSITE" id="PS01103">
    <property type="entry name" value="ASD"/>
    <property type="match status" value="1"/>
</dbReference>
<dbReference type="GO" id="GO:0009097">
    <property type="term" value="P:isoleucine biosynthetic process"/>
    <property type="evidence" value="ECO:0007669"/>
    <property type="project" value="UniProtKB-UniRule"/>
</dbReference>
<dbReference type="InterPro" id="IPR005986">
    <property type="entry name" value="Asp_semialdehyde_DH_beta"/>
</dbReference>
<dbReference type="UniPathway" id="UPA00050">
    <property type="reaction ID" value="UER00463"/>
</dbReference>
<dbReference type="SMART" id="SM00859">
    <property type="entry name" value="Semialdhyde_dh"/>
    <property type="match status" value="1"/>
</dbReference>
<dbReference type="NCBIfam" id="NF011456">
    <property type="entry name" value="PRK14874.1"/>
    <property type="match status" value="1"/>
</dbReference>
<name>A0A5J5HTY2_9BACI</name>
<feature type="active site" description="Acyl-thioester intermediate" evidence="15 16">
    <location>
        <position position="132"/>
    </location>
</feature>
<comment type="pathway">
    <text evidence="3 15">Amino-acid biosynthesis; L-threonine biosynthesis; L-threonine from L-aspartate: step 2/5.</text>
</comment>
<evidence type="ECO:0000256" key="8">
    <source>
        <dbReference type="ARBA" id="ARBA00022697"/>
    </source>
</evidence>
<keyword evidence="9 15" id="KW-0521">NADP</keyword>
<dbReference type="Proteomes" id="UP000326671">
    <property type="component" value="Unassembled WGS sequence"/>
</dbReference>
<organism evidence="18 19">
    <name type="scientific">Niallia endozanthoxylica</name>
    <dbReference type="NCBI Taxonomy" id="2036016"/>
    <lineage>
        <taxon>Bacteria</taxon>
        <taxon>Bacillati</taxon>
        <taxon>Bacillota</taxon>
        <taxon>Bacilli</taxon>
        <taxon>Bacillales</taxon>
        <taxon>Bacillaceae</taxon>
        <taxon>Niallia</taxon>
    </lineage>
</organism>
<keyword evidence="11 15" id="KW-0560">Oxidoreductase</keyword>
<evidence type="ECO:0000313" key="19">
    <source>
        <dbReference type="Proteomes" id="UP000326671"/>
    </source>
</evidence>
<dbReference type="InterPro" id="IPR012080">
    <property type="entry name" value="Asp_semialdehyde_DH"/>
</dbReference>
<dbReference type="InterPro" id="IPR000319">
    <property type="entry name" value="Asp-semialdehyde_DH_CS"/>
</dbReference>
<protein>
    <recommendedName>
        <fullName evidence="6 15">Aspartate-semialdehyde dehydrogenase</fullName>
        <shortName evidence="15">ASA dehydrogenase</shortName>
        <shortName evidence="15">ASADH</shortName>
        <ecNumber evidence="6 15">1.2.1.11</ecNumber>
    </recommendedName>
    <alternativeName>
        <fullName evidence="15">Aspartate-beta-semialdehyde dehydrogenase</fullName>
    </alternativeName>
</protein>
<dbReference type="PANTHER" id="PTHR46278:SF2">
    <property type="entry name" value="ASPARTATE-SEMIALDEHYDE DEHYDROGENASE"/>
    <property type="match status" value="1"/>
</dbReference>
<dbReference type="GO" id="GO:0019877">
    <property type="term" value="P:diaminopimelate biosynthetic process"/>
    <property type="evidence" value="ECO:0007669"/>
    <property type="project" value="UniProtKB-UniRule"/>
</dbReference>
<feature type="binding site" evidence="15">
    <location>
        <position position="103"/>
    </location>
    <ligand>
        <name>phosphate</name>
        <dbReference type="ChEBI" id="CHEBI:43474"/>
    </ligand>
</feature>
<evidence type="ECO:0000256" key="13">
    <source>
        <dbReference type="ARBA" id="ARBA00023167"/>
    </source>
</evidence>
<comment type="pathway">
    <text evidence="2 15">Amino-acid biosynthesis; L-lysine biosynthesis via DAP pathway; (S)-tetrahydrodipicolinate from L-aspartate: step 2/4.</text>
</comment>
<feature type="active site" description="Proton acceptor" evidence="15 16">
    <location>
        <position position="252"/>
    </location>
</feature>
<feature type="binding site" evidence="15">
    <location>
        <begin position="15"/>
        <end position="18"/>
    </location>
    <ligand>
        <name>NADP(+)</name>
        <dbReference type="ChEBI" id="CHEBI:58349"/>
    </ligand>
</feature>
<evidence type="ECO:0000256" key="5">
    <source>
        <dbReference type="ARBA" id="ARBA00011738"/>
    </source>
</evidence>
<feature type="binding site" evidence="15">
    <location>
        <begin position="162"/>
        <end position="163"/>
    </location>
    <ligand>
        <name>NADP(+)</name>
        <dbReference type="ChEBI" id="CHEBI:58349"/>
    </ligand>
</feature>
<keyword evidence="10 15" id="KW-0220">Diaminopimelate biosynthesis</keyword>
<dbReference type="InterPro" id="IPR000534">
    <property type="entry name" value="Semialdehyde_DH_NAD-bd"/>
</dbReference>
<dbReference type="GO" id="GO:0050661">
    <property type="term" value="F:NADP binding"/>
    <property type="evidence" value="ECO:0007669"/>
    <property type="project" value="UniProtKB-UniRule"/>
</dbReference>
<dbReference type="GO" id="GO:0009089">
    <property type="term" value="P:lysine biosynthetic process via diaminopimelate"/>
    <property type="evidence" value="ECO:0007669"/>
    <property type="project" value="UniProtKB-UniRule"/>
</dbReference>
<feature type="binding site" evidence="15">
    <location>
        <position position="245"/>
    </location>
    <ligand>
        <name>substrate</name>
    </ligand>
</feature>
<sequence length="349" mass="38021">MEQKKGFHVAVVGATGAVGQQMLKTLEDRQFPIGKLTLLSSARSAGTKVQVNGAEYTVQEAKPESFEGVDIALFSAGGSVSKELAPEAVKRGAICVDNTSAFRMDENVPLVVPEVNENDLLNHNGIIANPNCSTIQMVVALEPIRQKYGLNKVIVSTYQAVSGSGAVAVEELNEQTKAIINNEEFEPKILPVKGDKKHYQIAFNAIPQIDLFQENGFTYEEMKMINETKKIMHRPELSVAATCVRLPVAVGHSESVFIEVDTEGVTAADLKELLKDAPGVVLQDDPENQVYPMPADCVGKNDVFVGRIRKDLHDEKGFHLWVVSDNLLKGAAWNSVQIAESLIKLGLVK</sequence>
<dbReference type="NCBIfam" id="TIGR01296">
    <property type="entry name" value="asd_B"/>
    <property type="match status" value="1"/>
</dbReference>
<feature type="binding site" evidence="15">
    <location>
        <position position="326"/>
    </location>
    <ligand>
        <name>NADP(+)</name>
        <dbReference type="ChEBI" id="CHEBI:58349"/>
    </ligand>
</feature>
<comment type="caution">
    <text evidence="18">The sequence shown here is derived from an EMBL/GenBank/DDBJ whole genome shotgun (WGS) entry which is preliminary data.</text>
</comment>
<dbReference type="GO" id="GO:0071266">
    <property type="term" value="P:'de novo' L-methionine biosynthetic process"/>
    <property type="evidence" value="ECO:0007669"/>
    <property type="project" value="UniProtKB-UniRule"/>
</dbReference>
<evidence type="ECO:0000256" key="3">
    <source>
        <dbReference type="ARBA" id="ARBA00005097"/>
    </source>
</evidence>
<gene>
    <name evidence="15 18" type="primary">asd</name>
    <name evidence="18" type="ORF">F4V44_08035</name>
</gene>
<dbReference type="Gene3D" id="3.30.360.10">
    <property type="entry name" value="Dihydrodipicolinate Reductase, domain 2"/>
    <property type="match status" value="1"/>
</dbReference>
<dbReference type="CDD" id="cd18131">
    <property type="entry name" value="ASADH_C_bac_euk_like"/>
    <property type="match status" value="1"/>
</dbReference>
<evidence type="ECO:0000256" key="9">
    <source>
        <dbReference type="ARBA" id="ARBA00022857"/>
    </source>
</evidence>
<evidence type="ECO:0000256" key="11">
    <source>
        <dbReference type="ARBA" id="ARBA00023002"/>
    </source>
</evidence>
<dbReference type="GO" id="GO:0009088">
    <property type="term" value="P:threonine biosynthetic process"/>
    <property type="evidence" value="ECO:0007669"/>
    <property type="project" value="UniProtKB-UniRule"/>
</dbReference>
<evidence type="ECO:0000259" key="17">
    <source>
        <dbReference type="SMART" id="SM00859"/>
    </source>
</evidence>
<feature type="binding site" evidence="15">
    <location>
        <position position="159"/>
    </location>
    <ligand>
        <name>substrate</name>
    </ligand>
</feature>
<dbReference type="UniPathway" id="UPA00034">
    <property type="reaction ID" value="UER00016"/>
</dbReference>
<evidence type="ECO:0000256" key="14">
    <source>
        <dbReference type="ARBA" id="ARBA00047891"/>
    </source>
</evidence>
<dbReference type="Pfam" id="PF02774">
    <property type="entry name" value="Semialdhyde_dhC"/>
    <property type="match status" value="1"/>
</dbReference>
<dbReference type="OrthoDB" id="9805684at2"/>
<dbReference type="GO" id="GO:0004073">
    <property type="term" value="F:aspartate-semialdehyde dehydrogenase activity"/>
    <property type="evidence" value="ECO:0007669"/>
    <property type="project" value="UniProtKB-UniRule"/>
</dbReference>